<dbReference type="InterPro" id="IPR052914">
    <property type="entry name" value="Aldehyde_Oxdr_Iron-Sulfur"/>
</dbReference>
<accession>X0YPJ6</accession>
<dbReference type="PROSITE" id="PS51085">
    <property type="entry name" value="2FE2S_FER_2"/>
    <property type="match status" value="1"/>
</dbReference>
<dbReference type="PANTHER" id="PTHR45331">
    <property type="entry name" value="OXIDOREDUCTASE, IRON-SULPHUR BINDING SUBUNIT-RELATED-RELATED"/>
    <property type="match status" value="1"/>
</dbReference>
<dbReference type="GO" id="GO:0051537">
    <property type="term" value="F:2 iron, 2 sulfur cluster binding"/>
    <property type="evidence" value="ECO:0007669"/>
    <property type="project" value="TreeGrafter"/>
</dbReference>
<dbReference type="Pfam" id="PF00111">
    <property type="entry name" value="Fer2"/>
    <property type="match status" value="1"/>
</dbReference>
<dbReference type="Gene3D" id="3.10.20.30">
    <property type="match status" value="1"/>
</dbReference>
<name>X0YPJ6_9ZZZZ</name>
<reference evidence="2" key="1">
    <citation type="journal article" date="2014" name="Front. Microbiol.">
        <title>High frequency of phylogenetically diverse reductive dehalogenase-homologous genes in deep subseafloor sedimentary metagenomes.</title>
        <authorList>
            <person name="Kawai M."/>
            <person name="Futagami T."/>
            <person name="Toyoda A."/>
            <person name="Takaki Y."/>
            <person name="Nishi S."/>
            <person name="Hori S."/>
            <person name="Arai W."/>
            <person name="Tsubouchi T."/>
            <person name="Morono Y."/>
            <person name="Uchiyama I."/>
            <person name="Ito T."/>
            <person name="Fujiyama A."/>
            <person name="Inagaki F."/>
            <person name="Takami H."/>
        </authorList>
    </citation>
    <scope>NUCLEOTIDE SEQUENCE</scope>
    <source>
        <strain evidence="2">Expedition CK06-06</strain>
    </source>
</reference>
<protein>
    <recommendedName>
        <fullName evidence="1">2Fe-2S ferredoxin-type domain-containing protein</fullName>
    </recommendedName>
</protein>
<feature type="domain" description="2Fe-2S ferredoxin-type" evidence="1">
    <location>
        <begin position="3"/>
        <end position="48"/>
    </location>
</feature>
<sequence length="48" mass="5192">MKQKITLTVNGRIETLEVEPYRTLLEVLREDLGLTGAKEGCGVGECGA</sequence>
<dbReference type="InterPro" id="IPR012675">
    <property type="entry name" value="Beta-grasp_dom_sf"/>
</dbReference>
<proteinExistence type="predicted"/>
<dbReference type="EMBL" id="BARS01045977">
    <property type="protein sequence ID" value="GAG38631.1"/>
    <property type="molecule type" value="Genomic_DNA"/>
</dbReference>
<feature type="non-terminal residue" evidence="2">
    <location>
        <position position="48"/>
    </location>
</feature>
<dbReference type="SUPFAM" id="SSF54292">
    <property type="entry name" value="2Fe-2S ferredoxin-like"/>
    <property type="match status" value="1"/>
</dbReference>
<dbReference type="AlphaFoldDB" id="X0YPJ6"/>
<dbReference type="GO" id="GO:0016903">
    <property type="term" value="F:oxidoreductase activity, acting on the aldehyde or oxo group of donors"/>
    <property type="evidence" value="ECO:0007669"/>
    <property type="project" value="TreeGrafter"/>
</dbReference>
<dbReference type="InterPro" id="IPR001041">
    <property type="entry name" value="2Fe-2S_ferredoxin-type"/>
</dbReference>
<evidence type="ECO:0000259" key="1">
    <source>
        <dbReference type="PROSITE" id="PS51085"/>
    </source>
</evidence>
<evidence type="ECO:0000313" key="2">
    <source>
        <dbReference type="EMBL" id="GAG38631.1"/>
    </source>
</evidence>
<dbReference type="PANTHER" id="PTHR45331:SF2">
    <property type="entry name" value="OXIDOREDUCTASE WITH IRON-SULFUR SUBUNIT"/>
    <property type="match status" value="1"/>
</dbReference>
<comment type="caution">
    <text evidence="2">The sequence shown here is derived from an EMBL/GenBank/DDBJ whole genome shotgun (WGS) entry which is preliminary data.</text>
</comment>
<gene>
    <name evidence="2" type="ORF">S01H1_69264</name>
</gene>
<organism evidence="2">
    <name type="scientific">marine sediment metagenome</name>
    <dbReference type="NCBI Taxonomy" id="412755"/>
    <lineage>
        <taxon>unclassified sequences</taxon>
        <taxon>metagenomes</taxon>
        <taxon>ecological metagenomes</taxon>
    </lineage>
</organism>
<dbReference type="InterPro" id="IPR036010">
    <property type="entry name" value="2Fe-2S_ferredoxin-like_sf"/>
</dbReference>